<evidence type="ECO:0000313" key="4">
    <source>
        <dbReference type="Proteomes" id="UP000245535"/>
    </source>
</evidence>
<keyword evidence="2" id="KW-0732">Signal</keyword>
<evidence type="ECO:0008006" key="5">
    <source>
        <dbReference type="Google" id="ProtNLM"/>
    </source>
</evidence>
<accession>A0A315ZD73</accession>
<reference evidence="3 4" key="1">
    <citation type="submission" date="2018-03" db="EMBL/GenBank/DDBJ databases">
        <title>Genomic Encyclopedia of Archaeal and Bacterial Type Strains, Phase II (KMG-II): from individual species to whole genera.</title>
        <authorList>
            <person name="Goeker M."/>
        </authorList>
    </citation>
    <scope>NUCLEOTIDE SEQUENCE [LARGE SCALE GENOMIC DNA]</scope>
    <source>
        <strain evidence="3 4">DSM 28229</strain>
    </source>
</reference>
<feature type="chain" id="PRO_5016255527" description="Glycosyl hydrolase family 25" evidence="2">
    <location>
        <begin position="20"/>
        <end position="318"/>
    </location>
</feature>
<dbReference type="OrthoDB" id="529831at2"/>
<keyword evidence="4" id="KW-1185">Reference proteome</keyword>
<dbReference type="AlphaFoldDB" id="A0A315ZD73"/>
<comment type="caution">
    <text evidence="3">The sequence shown here is derived from an EMBL/GenBank/DDBJ whole genome shotgun (WGS) entry which is preliminary data.</text>
</comment>
<protein>
    <recommendedName>
        <fullName evidence="5">Glycosyl hydrolase family 25</fullName>
    </recommendedName>
</protein>
<dbReference type="RefSeq" id="WP_109617646.1">
    <property type="nucleotide sequence ID" value="NZ_QGDO01000002.1"/>
</dbReference>
<gene>
    <name evidence="3" type="ORF">BC781_102801</name>
</gene>
<evidence type="ECO:0000256" key="2">
    <source>
        <dbReference type="SAM" id="SignalP"/>
    </source>
</evidence>
<sequence>MKKCIILLNVVLFSFFLTNCTEEEGTPIKSRPPQTETPKNDQNNNGGSDNDDNNDNTPPQTTGDGKNQLGIWLWYIEGTGYNHAQLAQKIADIGIRRVYIKVGDGGINANNWPEVVDTSLVQTYKDAGLEVWAWAYNYPGNDSKQAEVLYTAAQTGYEGFVTDIEIEFDEKSTELHNIFTAFRSALNDAKEDGYATDDFKLYCTTWGNPKDHKMRVDIIDQYVDGHMPQTYLEVWGDTYMSNATYWVNVGTEEYQELGCEKPVHHIISAEYDQISVDQINEVISASGAQTSLWRIPGEGTPLSIWNTIEKVNWSVDFE</sequence>
<feature type="region of interest" description="Disordered" evidence="1">
    <location>
        <begin position="23"/>
        <end position="65"/>
    </location>
</feature>
<evidence type="ECO:0000256" key="1">
    <source>
        <dbReference type="SAM" id="MobiDB-lite"/>
    </source>
</evidence>
<feature type="signal peptide" evidence="2">
    <location>
        <begin position="1"/>
        <end position="19"/>
    </location>
</feature>
<evidence type="ECO:0000313" key="3">
    <source>
        <dbReference type="EMBL" id="PWJ43252.1"/>
    </source>
</evidence>
<dbReference type="Proteomes" id="UP000245535">
    <property type="component" value="Unassembled WGS sequence"/>
</dbReference>
<dbReference type="EMBL" id="QGDO01000002">
    <property type="protein sequence ID" value="PWJ43252.1"/>
    <property type="molecule type" value="Genomic_DNA"/>
</dbReference>
<feature type="compositionally biased region" description="Low complexity" evidence="1">
    <location>
        <begin position="55"/>
        <end position="64"/>
    </location>
</feature>
<name>A0A315ZD73_SEDFL</name>
<organism evidence="3 4">
    <name type="scientific">Sediminitomix flava</name>
    <dbReference type="NCBI Taxonomy" id="379075"/>
    <lineage>
        <taxon>Bacteria</taxon>
        <taxon>Pseudomonadati</taxon>
        <taxon>Bacteroidota</taxon>
        <taxon>Cytophagia</taxon>
        <taxon>Cytophagales</taxon>
        <taxon>Flammeovirgaceae</taxon>
        <taxon>Sediminitomix</taxon>
    </lineage>
</organism>
<proteinExistence type="predicted"/>